<sequence length="343" mass="38654">MSISTWPDISHLAISKPELINVLRQMGPHVKWPQKMKIPESFWNPNRWCEFHNDHGHKTEDCVALRIEVNELLKKRHRQEFLSDKAKNLLNKEDNNQPTGAVPASPPRQDRVIHVISDGSEVSGISHAAAKKSTRHAKNGHKTGKTKHLLLGTDEISFTAKEQERVLAPHQDALVISLAHPVADVMPVLLNSGQFASREAAVEEMKDCRSMKQHWCRSTVMPEYGLSIFYDRLKPRSNHKLPEYPWTTSNPIYVFSKSLLTAKLSFILVLEFFEVLMLLIQHDTPSSMTNQGYGVVHVPCAFGLGCLGSAVELSRANQERASINVMARASIDASSDKHYRTDQ</sequence>
<dbReference type="EMBL" id="QGKY02000164">
    <property type="protein sequence ID" value="KAF2594120.1"/>
    <property type="molecule type" value="Genomic_DNA"/>
</dbReference>
<gene>
    <name evidence="2" type="ORF">F2Q70_00043236</name>
</gene>
<feature type="region of interest" description="Disordered" evidence="1">
    <location>
        <begin position="88"/>
        <end position="108"/>
    </location>
</feature>
<organism evidence="2">
    <name type="scientific">Brassica cretica</name>
    <name type="common">Mustard</name>
    <dbReference type="NCBI Taxonomy" id="69181"/>
    <lineage>
        <taxon>Eukaryota</taxon>
        <taxon>Viridiplantae</taxon>
        <taxon>Streptophyta</taxon>
        <taxon>Embryophyta</taxon>
        <taxon>Tracheophyta</taxon>
        <taxon>Spermatophyta</taxon>
        <taxon>Magnoliopsida</taxon>
        <taxon>eudicotyledons</taxon>
        <taxon>Gunneridae</taxon>
        <taxon>Pentapetalae</taxon>
        <taxon>rosids</taxon>
        <taxon>malvids</taxon>
        <taxon>Brassicales</taxon>
        <taxon>Brassicaceae</taxon>
        <taxon>Brassiceae</taxon>
        <taxon>Brassica</taxon>
    </lineage>
</organism>
<reference evidence="2" key="1">
    <citation type="submission" date="2019-12" db="EMBL/GenBank/DDBJ databases">
        <title>Genome sequencing and annotation of Brassica cretica.</title>
        <authorList>
            <person name="Studholme D.J."/>
            <person name="Sarris P.F."/>
        </authorList>
    </citation>
    <scope>NUCLEOTIDE SEQUENCE</scope>
    <source>
        <strain evidence="2">PFS-102/07</strain>
        <tissue evidence="2">Leaf</tissue>
    </source>
</reference>
<protein>
    <submittedName>
        <fullName evidence="2">Uncharacterized protein</fullName>
    </submittedName>
</protein>
<name>A0A8S9KFU7_BRACR</name>
<dbReference type="AlphaFoldDB" id="A0A8S9KFU7"/>
<evidence type="ECO:0000256" key="1">
    <source>
        <dbReference type="SAM" id="MobiDB-lite"/>
    </source>
</evidence>
<proteinExistence type="predicted"/>
<comment type="caution">
    <text evidence="2">The sequence shown here is derived from an EMBL/GenBank/DDBJ whole genome shotgun (WGS) entry which is preliminary data.</text>
</comment>
<accession>A0A8S9KFU7</accession>
<evidence type="ECO:0000313" key="2">
    <source>
        <dbReference type="EMBL" id="KAF2594120.1"/>
    </source>
</evidence>